<protein>
    <submittedName>
        <fullName evidence="1">Uncharacterized protein</fullName>
    </submittedName>
</protein>
<dbReference type="AlphaFoldDB" id="A0A0V1B8L5"/>
<evidence type="ECO:0000313" key="1">
    <source>
        <dbReference type="EMBL" id="KRY33327.1"/>
    </source>
</evidence>
<name>A0A0V1B8L5_TRISP</name>
<gene>
    <name evidence="1" type="ORF">T01_317</name>
</gene>
<comment type="caution">
    <text evidence="1">The sequence shown here is derived from an EMBL/GenBank/DDBJ whole genome shotgun (WGS) entry which is preliminary data.</text>
</comment>
<organism evidence="1 2">
    <name type="scientific">Trichinella spiralis</name>
    <name type="common">Trichina worm</name>
    <dbReference type="NCBI Taxonomy" id="6334"/>
    <lineage>
        <taxon>Eukaryota</taxon>
        <taxon>Metazoa</taxon>
        <taxon>Ecdysozoa</taxon>
        <taxon>Nematoda</taxon>
        <taxon>Enoplea</taxon>
        <taxon>Dorylaimia</taxon>
        <taxon>Trichinellida</taxon>
        <taxon>Trichinellidae</taxon>
        <taxon>Trichinella</taxon>
    </lineage>
</organism>
<proteinExistence type="predicted"/>
<sequence length="86" mass="10233">MVLYPKLQCSVSITVLSTERVNCILFEIFKWYLCCNQNMKVKRFSDFSIVMIWKQMQQKSGMCFKQTKEAQYTLPFTIFTITINII</sequence>
<evidence type="ECO:0000313" key="2">
    <source>
        <dbReference type="Proteomes" id="UP000054776"/>
    </source>
</evidence>
<dbReference type="EMBL" id="JYDH01000084">
    <property type="protein sequence ID" value="KRY33327.1"/>
    <property type="molecule type" value="Genomic_DNA"/>
</dbReference>
<dbReference type="Proteomes" id="UP000054776">
    <property type="component" value="Unassembled WGS sequence"/>
</dbReference>
<keyword evidence="2" id="KW-1185">Reference proteome</keyword>
<dbReference type="InParanoid" id="A0A0V1B8L5"/>
<accession>A0A0V1B8L5</accession>
<reference evidence="1 2" key="1">
    <citation type="submission" date="2015-01" db="EMBL/GenBank/DDBJ databases">
        <title>Evolution of Trichinella species and genotypes.</title>
        <authorList>
            <person name="Korhonen P.K."/>
            <person name="Edoardo P."/>
            <person name="Giuseppe L.R."/>
            <person name="Gasser R.B."/>
        </authorList>
    </citation>
    <scope>NUCLEOTIDE SEQUENCE [LARGE SCALE GENOMIC DNA]</scope>
    <source>
        <strain evidence="1">ISS3</strain>
    </source>
</reference>